<feature type="binding site" evidence="7">
    <location>
        <position position="234"/>
    </location>
    <ligand>
        <name>ATP</name>
        <dbReference type="ChEBI" id="CHEBI:30616"/>
    </ligand>
</feature>
<evidence type="ECO:0000256" key="3">
    <source>
        <dbReference type="ARBA" id="ARBA00022741"/>
    </source>
</evidence>
<dbReference type="FunFam" id="3.40.50.620:FF:000093">
    <property type="entry name" value="Glutamyl-Q tRNA(Asp) synthetase"/>
    <property type="match status" value="1"/>
</dbReference>
<dbReference type="InterPro" id="IPR022380">
    <property type="entry name" value="Glu-Q_tRNA(Asp)_Synthase"/>
</dbReference>
<gene>
    <name evidence="7" type="primary">gluQ</name>
    <name evidence="10" type="ORF">COA71_10175</name>
</gene>
<dbReference type="InterPro" id="IPR049940">
    <property type="entry name" value="GluQ/Sye"/>
</dbReference>
<dbReference type="GO" id="GO:0006424">
    <property type="term" value="P:glutamyl-tRNA aminoacylation"/>
    <property type="evidence" value="ECO:0007669"/>
    <property type="project" value="InterPro"/>
</dbReference>
<keyword evidence="4 7" id="KW-0862">Zinc</keyword>
<dbReference type="InterPro" id="IPR020058">
    <property type="entry name" value="Glu/Gln-tRNA-synth_Ib_cat-dom"/>
</dbReference>
<comment type="function">
    <text evidence="7">Catalyzes the tRNA-independent activation of glutamate in presence of ATP and the subsequent transfer of glutamate onto a tRNA(Asp). Glutamate is transferred on the 2-amino-5-(4,5-dihydroxy-2-cyclopenten-1-yl) moiety of the queuosine in the wobble position of the QUC anticodon.</text>
</comment>
<dbReference type="PANTHER" id="PTHR43311">
    <property type="entry name" value="GLUTAMATE--TRNA LIGASE"/>
    <property type="match status" value="1"/>
</dbReference>
<proteinExistence type="inferred from homology"/>
<feature type="short sequence motif" description="'HIGH' region" evidence="7">
    <location>
        <begin position="10"/>
        <end position="20"/>
    </location>
</feature>
<dbReference type="EC" id="6.1.1.-" evidence="7"/>
<organism evidence="10 11">
    <name type="scientific">SAR86 cluster bacterium</name>
    <dbReference type="NCBI Taxonomy" id="2030880"/>
    <lineage>
        <taxon>Bacteria</taxon>
        <taxon>Pseudomonadati</taxon>
        <taxon>Pseudomonadota</taxon>
        <taxon>Gammaproteobacteria</taxon>
        <taxon>SAR86 cluster</taxon>
    </lineage>
</organism>
<evidence type="ECO:0000256" key="2">
    <source>
        <dbReference type="ARBA" id="ARBA00022723"/>
    </source>
</evidence>
<dbReference type="GO" id="GO:0005829">
    <property type="term" value="C:cytosol"/>
    <property type="evidence" value="ECO:0007669"/>
    <property type="project" value="TreeGrafter"/>
</dbReference>
<dbReference type="InterPro" id="IPR000924">
    <property type="entry name" value="Glu/Gln-tRNA-synth"/>
</dbReference>
<keyword evidence="6 7" id="KW-0030">Aminoacyl-tRNA synthetase</keyword>
<dbReference type="GO" id="GO:0008270">
    <property type="term" value="F:zinc ion binding"/>
    <property type="evidence" value="ECO:0007669"/>
    <property type="project" value="UniProtKB-UniRule"/>
</dbReference>
<accession>A0A2A5CA24</accession>
<dbReference type="PRINTS" id="PR00987">
    <property type="entry name" value="TRNASYNTHGLU"/>
</dbReference>
<feature type="binding site" evidence="7">
    <location>
        <position position="43"/>
    </location>
    <ligand>
        <name>L-glutamate</name>
        <dbReference type="ChEBI" id="CHEBI:29985"/>
    </ligand>
</feature>
<evidence type="ECO:0000313" key="10">
    <source>
        <dbReference type="EMBL" id="PCJ40603.1"/>
    </source>
</evidence>
<comment type="similarity">
    <text evidence="7">Belongs to the class-I aminoacyl-tRNA synthetase family. GluQ subfamily.</text>
</comment>
<dbReference type="AlphaFoldDB" id="A0A2A5CA24"/>
<dbReference type="NCBIfam" id="NF004314">
    <property type="entry name" value="PRK05710.1-3"/>
    <property type="match status" value="1"/>
</dbReference>
<evidence type="ECO:0000256" key="4">
    <source>
        <dbReference type="ARBA" id="ARBA00022833"/>
    </source>
</evidence>
<dbReference type="GO" id="GO:0005524">
    <property type="term" value="F:ATP binding"/>
    <property type="evidence" value="ECO:0007669"/>
    <property type="project" value="UniProtKB-KW"/>
</dbReference>
<dbReference type="NCBIfam" id="TIGR03838">
    <property type="entry name" value="queuosine_YadB"/>
    <property type="match status" value="1"/>
</dbReference>
<feature type="binding site" evidence="7">
    <location>
        <position position="193"/>
    </location>
    <ligand>
        <name>L-glutamate</name>
        <dbReference type="ChEBI" id="CHEBI:29985"/>
    </ligand>
</feature>
<keyword evidence="2 7" id="KW-0479">Metal-binding</keyword>
<feature type="binding site" evidence="7">
    <location>
        <position position="99"/>
    </location>
    <ligand>
        <name>Zn(2+)</name>
        <dbReference type="ChEBI" id="CHEBI:29105"/>
    </ligand>
</feature>
<evidence type="ECO:0000256" key="7">
    <source>
        <dbReference type="HAMAP-Rule" id="MF_01428"/>
    </source>
</evidence>
<dbReference type="GO" id="GO:0004818">
    <property type="term" value="F:glutamate-tRNA ligase activity"/>
    <property type="evidence" value="ECO:0007669"/>
    <property type="project" value="TreeGrafter"/>
</dbReference>
<feature type="domain" description="Glutamyl/glutaminyl-tRNA synthetase class Ib catalytic" evidence="9">
    <location>
        <begin position="5"/>
        <end position="240"/>
    </location>
</feature>
<keyword evidence="5 7" id="KW-0067">ATP-binding</keyword>
<dbReference type="InterPro" id="IPR014729">
    <property type="entry name" value="Rossmann-like_a/b/a_fold"/>
</dbReference>
<comment type="caution">
    <text evidence="10">The sequence shown here is derived from an EMBL/GenBank/DDBJ whole genome shotgun (WGS) entry which is preliminary data.</text>
</comment>
<dbReference type="Gene3D" id="3.40.50.620">
    <property type="entry name" value="HUPs"/>
    <property type="match status" value="1"/>
</dbReference>
<feature type="binding site" evidence="7">
    <location>
        <position position="101"/>
    </location>
    <ligand>
        <name>Zn(2+)</name>
        <dbReference type="ChEBI" id="CHEBI:29105"/>
    </ligand>
</feature>
<feature type="short sequence motif" description="'KMSKS' region" evidence="7">
    <location>
        <begin position="231"/>
        <end position="235"/>
    </location>
</feature>
<name>A0A2A5CA24_9GAMM</name>
<feature type="binding site" evidence="7">
    <location>
        <position position="113"/>
    </location>
    <ligand>
        <name>Zn(2+)</name>
        <dbReference type="ChEBI" id="CHEBI:29105"/>
    </ligand>
</feature>
<reference evidence="11" key="1">
    <citation type="submission" date="2017-08" db="EMBL/GenBank/DDBJ databases">
        <title>A dynamic microbial community with high functional redundancy inhabits the cold, oxic subseafloor aquifer.</title>
        <authorList>
            <person name="Tully B.J."/>
            <person name="Wheat C.G."/>
            <person name="Glazer B.T."/>
            <person name="Huber J.A."/>
        </authorList>
    </citation>
    <scope>NUCLEOTIDE SEQUENCE [LARGE SCALE GENOMIC DNA]</scope>
</reference>
<dbReference type="Pfam" id="PF00749">
    <property type="entry name" value="tRNA-synt_1c"/>
    <property type="match status" value="1"/>
</dbReference>
<keyword evidence="1 7" id="KW-0436">Ligase</keyword>
<dbReference type="Proteomes" id="UP000228987">
    <property type="component" value="Unassembled WGS sequence"/>
</dbReference>
<dbReference type="HAMAP" id="MF_01428">
    <property type="entry name" value="Glu_Q_tRNA_synth"/>
    <property type="match status" value="1"/>
</dbReference>
<evidence type="ECO:0000313" key="11">
    <source>
        <dbReference type="Proteomes" id="UP000228987"/>
    </source>
</evidence>
<feature type="binding site" evidence="7">
    <location>
        <position position="117"/>
    </location>
    <ligand>
        <name>Zn(2+)</name>
        <dbReference type="ChEBI" id="CHEBI:29105"/>
    </ligand>
</feature>
<evidence type="ECO:0000256" key="6">
    <source>
        <dbReference type="ARBA" id="ARBA00023146"/>
    </source>
</evidence>
<feature type="binding site" evidence="7">
    <location>
        <begin position="7"/>
        <end position="11"/>
    </location>
    <ligand>
        <name>L-glutamate</name>
        <dbReference type="ChEBI" id="CHEBI:29985"/>
    </ligand>
</feature>
<sequence>MSPYRGRFAPSPTGPLHAGSLIAALASYLDARANKGKWFVRMEDLDPPRESTEAANQILQALECLNLNWDGEVLYQSRRHKAYHDALAQLQRQDLVFPCICSRQDLRACSGIYPGTCSLRDIKGSDLEPGNYALRCKVSNSIMFFDDLLQGKQSQNLEAEIGDFIIKRKDGLYSYQLAVVVDDTFQEITHIVRGIDLIGSSHRQIYLQKLLDYPQPVYSHIPVITNSLGQKLSKQHHATALNLNKPSLTLYQALLYLQQRPPAELQDGKPSEILLWAIENWKIKKLKNLQQLDEGLLN</sequence>
<comment type="cofactor">
    <cofactor evidence="7">
        <name>Zn(2+)</name>
        <dbReference type="ChEBI" id="CHEBI:29105"/>
    </cofactor>
    <text evidence="7">Binds 1 zinc ion per subunit.</text>
</comment>
<dbReference type="SUPFAM" id="SSF52374">
    <property type="entry name" value="Nucleotidylyl transferase"/>
    <property type="match status" value="1"/>
</dbReference>
<dbReference type="PANTHER" id="PTHR43311:SF1">
    <property type="entry name" value="GLUTAMYL-Q TRNA(ASP) SYNTHETASE"/>
    <property type="match status" value="1"/>
</dbReference>
<evidence type="ECO:0000259" key="9">
    <source>
        <dbReference type="Pfam" id="PF00749"/>
    </source>
</evidence>
<evidence type="ECO:0000256" key="5">
    <source>
        <dbReference type="ARBA" id="ARBA00022840"/>
    </source>
</evidence>
<feature type="binding site" evidence="7">
    <location>
        <position position="175"/>
    </location>
    <ligand>
        <name>L-glutamate</name>
        <dbReference type="ChEBI" id="CHEBI:29985"/>
    </ligand>
</feature>
<dbReference type="GO" id="GO:0006400">
    <property type="term" value="P:tRNA modification"/>
    <property type="evidence" value="ECO:0007669"/>
    <property type="project" value="InterPro"/>
</dbReference>
<dbReference type="EMBL" id="NVWI01000008">
    <property type="protein sequence ID" value="PCJ40603.1"/>
    <property type="molecule type" value="Genomic_DNA"/>
</dbReference>
<evidence type="ECO:0000256" key="8">
    <source>
        <dbReference type="RuleBase" id="RU363037"/>
    </source>
</evidence>
<protein>
    <recommendedName>
        <fullName evidence="7">Glutamyl-Q tRNA(Asp) synthetase</fullName>
        <shortName evidence="7">Glu-Q-RSs</shortName>
        <ecNumber evidence="7">6.1.1.-</ecNumber>
    </recommendedName>
</protein>
<keyword evidence="3 7" id="KW-0547">Nucleotide-binding</keyword>
<evidence type="ECO:0000256" key="1">
    <source>
        <dbReference type="ARBA" id="ARBA00022598"/>
    </source>
</evidence>
<keyword evidence="8" id="KW-0648">Protein biosynthesis</keyword>